<dbReference type="CDD" id="cd00096">
    <property type="entry name" value="Ig"/>
    <property type="match status" value="1"/>
</dbReference>
<dbReference type="InterPro" id="IPR003599">
    <property type="entry name" value="Ig_sub"/>
</dbReference>
<comment type="caution">
    <text evidence="4">The sequence shown here is derived from an EMBL/GenBank/DDBJ whole genome shotgun (WGS) entry which is preliminary data.</text>
</comment>
<dbReference type="SMART" id="SM00408">
    <property type="entry name" value="IGc2"/>
    <property type="match status" value="2"/>
</dbReference>
<dbReference type="InterPro" id="IPR036179">
    <property type="entry name" value="Ig-like_dom_sf"/>
</dbReference>
<name>A0A7D9F0C2_PARCT</name>
<dbReference type="InterPro" id="IPR013783">
    <property type="entry name" value="Ig-like_fold"/>
</dbReference>
<dbReference type="PROSITE" id="PS50835">
    <property type="entry name" value="IG_LIKE"/>
    <property type="match status" value="2"/>
</dbReference>
<evidence type="ECO:0000313" key="5">
    <source>
        <dbReference type="Proteomes" id="UP001152795"/>
    </source>
</evidence>
<dbReference type="GO" id="GO:0002682">
    <property type="term" value="P:regulation of immune system process"/>
    <property type="evidence" value="ECO:0007669"/>
    <property type="project" value="TreeGrafter"/>
</dbReference>
<dbReference type="GO" id="GO:1990782">
    <property type="term" value="F:protein tyrosine kinase binding"/>
    <property type="evidence" value="ECO:0007669"/>
    <property type="project" value="TreeGrafter"/>
</dbReference>
<dbReference type="InterPro" id="IPR013098">
    <property type="entry name" value="Ig_I-set"/>
</dbReference>
<dbReference type="InterPro" id="IPR003598">
    <property type="entry name" value="Ig_sub2"/>
</dbReference>
<dbReference type="PANTHER" id="PTHR44427">
    <property type="entry name" value="CARCINOEMBRYONIC ANTIGEN-RELATED CELL ADHESION MOLECULE 19"/>
    <property type="match status" value="1"/>
</dbReference>
<keyword evidence="2" id="KW-0325">Glycoprotein</keyword>
<proteinExistence type="predicted"/>
<dbReference type="InterPro" id="IPR007110">
    <property type="entry name" value="Ig-like_dom"/>
</dbReference>
<protein>
    <submittedName>
        <fullName evidence="4">Neural cell adhesion molecule L1 isoform X5</fullName>
    </submittedName>
</protein>
<dbReference type="Gene3D" id="2.60.40.10">
    <property type="entry name" value="Immunoglobulins"/>
    <property type="match status" value="2"/>
</dbReference>
<dbReference type="InterPro" id="IPR050831">
    <property type="entry name" value="CEA_cell_adhesion"/>
</dbReference>
<evidence type="ECO:0000256" key="3">
    <source>
        <dbReference type="ARBA" id="ARBA00023319"/>
    </source>
</evidence>
<dbReference type="Pfam" id="PF07679">
    <property type="entry name" value="I-set"/>
    <property type="match status" value="1"/>
</dbReference>
<dbReference type="EMBL" id="CACRXK020010344">
    <property type="protein sequence ID" value="CAB4019198.1"/>
    <property type="molecule type" value="Genomic_DNA"/>
</dbReference>
<dbReference type="GO" id="GO:0005886">
    <property type="term" value="C:plasma membrane"/>
    <property type="evidence" value="ECO:0007669"/>
    <property type="project" value="TreeGrafter"/>
</dbReference>
<dbReference type="Proteomes" id="UP001152795">
    <property type="component" value="Unassembled WGS sequence"/>
</dbReference>
<dbReference type="GO" id="GO:0007165">
    <property type="term" value="P:signal transduction"/>
    <property type="evidence" value="ECO:0007669"/>
    <property type="project" value="TreeGrafter"/>
</dbReference>
<accession>A0A7D9F0C2</accession>
<dbReference type="GO" id="GO:0009986">
    <property type="term" value="C:cell surface"/>
    <property type="evidence" value="ECO:0007669"/>
    <property type="project" value="TreeGrafter"/>
</dbReference>
<dbReference type="AlphaFoldDB" id="A0A7D9F0C2"/>
<keyword evidence="5" id="KW-1185">Reference proteome</keyword>
<dbReference type="SMART" id="SM00409">
    <property type="entry name" value="IG"/>
    <property type="match status" value="2"/>
</dbReference>
<organism evidence="4 5">
    <name type="scientific">Paramuricea clavata</name>
    <name type="common">Red gorgonian</name>
    <name type="synonym">Violescent sea-whip</name>
    <dbReference type="NCBI Taxonomy" id="317549"/>
    <lineage>
        <taxon>Eukaryota</taxon>
        <taxon>Metazoa</taxon>
        <taxon>Cnidaria</taxon>
        <taxon>Anthozoa</taxon>
        <taxon>Octocorallia</taxon>
        <taxon>Malacalcyonacea</taxon>
        <taxon>Plexauridae</taxon>
        <taxon>Paramuricea</taxon>
    </lineage>
</organism>
<reference evidence="4" key="1">
    <citation type="submission" date="2020-04" db="EMBL/GenBank/DDBJ databases">
        <authorList>
            <person name="Alioto T."/>
            <person name="Alioto T."/>
            <person name="Gomez Garrido J."/>
        </authorList>
    </citation>
    <scope>NUCLEOTIDE SEQUENCE</scope>
    <source>
        <strain evidence="4">A484AB</strain>
    </source>
</reference>
<keyword evidence="3" id="KW-0393">Immunoglobulin domain</keyword>
<evidence type="ECO:0000313" key="4">
    <source>
        <dbReference type="EMBL" id="CAB4019198.1"/>
    </source>
</evidence>
<keyword evidence="1" id="KW-0732">Signal</keyword>
<evidence type="ECO:0000256" key="2">
    <source>
        <dbReference type="ARBA" id="ARBA00023180"/>
    </source>
</evidence>
<sequence length="333" mass="36883">MQLYGCKLLCVILTLVCLASSQNSTPAVKTAVYGTTSPWPTGKAITMPTTLLKTAVYGTTPPWPITPTTLLNPRIVDVTASSNTLFDDIYLKCVVQGNPSPNVWWTKNGRYIQGYNIEFQDNNRTLIITRAASDDVGTYYCHARNKVSYVNAPFVLNLTYPLNTFIYTPNDYVELYNGEKDVDIRCFGAGYPNVRVTWKRNGVEILEFSNSSLNTRVYQERLKLGLTSAESDLSFKEFYCNDTGIYTCETSRDGSDYVAAKSIELKCNSSDSSQSTLFTPLSPTTIVPKPTRSLSLSSVLRTLPFAESLGLSRTQLTSTVINSTITPTDPSNF</sequence>
<feature type="non-terminal residue" evidence="4">
    <location>
        <position position="333"/>
    </location>
</feature>
<dbReference type="PANTHER" id="PTHR44427:SF1">
    <property type="entry name" value="CARCINOEMBRYONIC ANTIGEN-RELATED CELL ADHESION MOLECULE 1"/>
    <property type="match status" value="1"/>
</dbReference>
<dbReference type="SUPFAM" id="SSF48726">
    <property type="entry name" value="Immunoglobulin"/>
    <property type="match status" value="2"/>
</dbReference>
<dbReference type="OrthoDB" id="5975740at2759"/>
<gene>
    <name evidence="4" type="ORF">PACLA_8A056654</name>
</gene>
<evidence type="ECO:0000256" key="1">
    <source>
        <dbReference type="ARBA" id="ARBA00022729"/>
    </source>
</evidence>